<feature type="domain" description="Disease resistance protein winged helix" evidence="9">
    <location>
        <begin position="440"/>
        <end position="509"/>
    </location>
</feature>
<dbReference type="Pfam" id="PF00931">
    <property type="entry name" value="NB-ARC"/>
    <property type="match status" value="1"/>
</dbReference>
<organism evidence="11 12">
    <name type="scientific">Vitis rotundifolia</name>
    <name type="common">Muscadine grape</name>
    <dbReference type="NCBI Taxonomy" id="103349"/>
    <lineage>
        <taxon>Eukaryota</taxon>
        <taxon>Viridiplantae</taxon>
        <taxon>Streptophyta</taxon>
        <taxon>Embryophyta</taxon>
        <taxon>Tracheophyta</taxon>
        <taxon>Spermatophyta</taxon>
        <taxon>Magnoliopsida</taxon>
        <taxon>eudicotyledons</taxon>
        <taxon>Gunneridae</taxon>
        <taxon>Pentapetalae</taxon>
        <taxon>rosids</taxon>
        <taxon>Vitales</taxon>
        <taxon>Vitaceae</taxon>
        <taxon>Viteae</taxon>
        <taxon>Vitis</taxon>
    </lineage>
</organism>
<keyword evidence="2" id="KW-0677">Repeat</keyword>
<dbReference type="InterPro" id="IPR057135">
    <property type="entry name" value="At4g27190-like_LRR"/>
</dbReference>
<dbReference type="InterPro" id="IPR001611">
    <property type="entry name" value="Leu-rich_rpt"/>
</dbReference>
<dbReference type="InterPro" id="IPR036388">
    <property type="entry name" value="WH-like_DNA-bd_sf"/>
</dbReference>
<sequence>MDVVGEALLSTALDLLFDKLGSSDLIKFARQEDVHTELKKWEKELQSIWQELNDAEEKQITKAAVKSWLFDLRVLAYDVEDILDEFAYELMRRKLMGAEADEAGTSKVRKFIPSCCTSFNPTHVVRNVKMGPKIREITSRLQNISARKAGLGLEKVAGAPGTSAWQRPPPTTPIAYEPGVYGRDEDKKAVLDLLRKVEPNENNVGVISIVGMGGLGKTTLARLLYNDDMAKNFDLKAWVCVSDVFDVENITKAILNSVVSSDAGGSFQQVQKKLTEALTGKKFLLILDDVWNQDYGSWDSLRAPLIGGAKGSKIIVTTRNKNVALMMGAEENVYELKTLSEDACWSVFKKHAFEHRNIDDHPNLVSIGRKFVSKCGGLPLAAMTLGGLLRSKRREDEWEKILNSKIWGWSGMEPGILPALRLSYHYLPSHLKRCFAYCAVFPKDYEFDSKNLVLLWMAEGLIQQPKGDRQTMEDLGDDNFCELLSRSFFQPSSNHESRFVMHDLIHDLAQDVAGEICFCLEDELESNRQSVIPKETRHSSFVRRDGDVLKKFEVFQEVKHLRTFVALPIHGTFTQFHVTSWVYDHLVPKFRHLRVLSLSHYVIFELPDSIGGLKHLRYLDLSFSRIRSLPDSMSNLYNLQTLILQHCWNLLRLPPNIGSLINIRHLNVDDCSLQEMPQQIGKLKNLQTLSDFIVGESGFLGIKELKHLSQLRGKIRISQLENVMDIQDARDANLRTKLNLEELIMIWSEEFDDLRNEDVEMEVLLSLQSHTSLKKLTIEDYGGRQFPNWICDPSYSKLVELSLVGCIRCTSLPSVGQLPFLKKLVIQRMDGVRSVGLEFEGQVSLYAKPFQCLESLCFEDMKEWEEWSWSTESFSRLLNLKIIDCPRLSKKLPTHLTSLAKLEINNSLETMVPLPAHLPSLKELNVYYCPEMTPSYSFEAFVPLSGGSRSAIDITSRIYFRINGTSGLFRLEQKFLQSLPGLQPLEDDNSSVLECLWENGLGLGNLAGLRVVDCNQLVSLGEEEVQGLPYNIQYLEIRKCDNLEKLPHGLYGYASLTELIIQDCAKLVSFPDQGFPLMLRRLTIANCQSLSSLPDKMMVSSHRNSSNNSNVCLLEYLNIEKCPSLICFPKGQLPTTLKILRISCCENLRSLPEDIDVCALEHILIEGCPSLIGFSNGKLPSTVKRFLIRGFEKLESLPEGIMYHHSNNTTNCGLQLLDIWQCSSLTSFPRGTFVSTLKSIWIRDCAQLQPISQEMFHPNNNALEDLSISGYPNLKTIPDCLCNLKFLAIGNCENLGMIPDRLYNLKDLQIGRCENLKLQPDQLQALTSLTSLKITNCENIKTPLSEWGLAKLISLKTLSISDYHHHHHHPLLLPTTLAELFISSFKNLESLAFLSLQRLISLKRLHISGCSKLQSFLPRDGLSDTLSELLITDCPLLIQRCSKENGEDWPKIARIPYVKIDDRLILQQ</sequence>
<dbReference type="SMART" id="SM00369">
    <property type="entry name" value="LRR_TYP"/>
    <property type="match status" value="2"/>
</dbReference>
<gene>
    <name evidence="11" type="ORF">PVL29_018331</name>
</gene>
<dbReference type="Pfam" id="PF23559">
    <property type="entry name" value="WHD_DRP"/>
    <property type="match status" value="1"/>
</dbReference>
<dbReference type="CDD" id="cd14798">
    <property type="entry name" value="RX-CC_like"/>
    <property type="match status" value="1"/>
</dbReference>
<dbReference type="Pfam" id="PF13855">
    <property type="entry name" value="LRR_8"/>
    <property type="match status" value="1"/>
</dbReference>
<dbReference type="SUPFAM" id="SSF52058">
    <property type="entry name" value="L domain-like"/>
    <property type="match status" value="3"/>
</dbReference>
<dbReference type="PRINTS" id="PR00364">
    <property type="entry name" value="DISEASERSIST"/>
</dbReference>
<evidence type="ECO:0000259" key="6">
    <source>
        <dbReference type="Pfam" id="PF00931"/>
    </source>
</evidence>
<dbReference type="InterPro" id="IPR058922">
    <property type="entry name" value="WHD_DRP"/>
</dbReference>
<feature type="domain" description="R13L1/DRL21-like LRR repeat region" evidence="10">
    <location>
        <begin position="702"/>
        <end position="829"/>
    </location>
</feature>
<dbReference type="Pfam" id="PF18052">
    <property type="entry name" value="Rx_N"/>
    <property type="match status" value="1"/>
</dbReference>
<evidence type="ECO:0000313" key="11">
    <source>
        <dbReference type="EMBL" id="KAJ9682391.1"/>
    </source>
</evidence>
<dbReference type="GO" id="GO:0043531">
    <property type="term" value="F:ADP binding"/>
    <property type="evidence" value="ECO:0007669"/>
    <property type="project" value="InterPro"/>
</dbReference>
<dbReference type="InterPro" id="IPR038005">
    <property type="entry name" value="RX-like_CC"/>
</dbReference>
<keyword evidence="5" id="KW-0067">ATP-binding</keyword>
<evidence type="ECO:0008006" key="13">
    <source>
        <dbReference type="Google" id="ProtNLM"/>
    </source>
</evidence>
<evidence type="ECO:0000259" key="7">
    <source>
        <dbReference type="Pfam" id="PF18052"/>
    </source>
</evidence>
<feature type="domain" description="NB-ARC" evidence="6">
    <location>
        <begin position="190"/>
        <end position="356"/>
    </location>
</feature>
<reference evidence="11 12" key="1">
    <citation type="journal article" date="2023" name="BMC Biotechnol.">
        <title>Vitis rotundifolia cv Carlos genome sequencing.</title>
        <authorList>
            <person name="Huff M."/>
            <person name="Hulse-Kemp A."/>
            <person name="Scheffler B."/>
            <person name="Youngblood R."/>
            <person name="Simpson S."/>
            <person name="Babiker E."/>
            <person name="Staton M."/>
        </authorList>
    </citation>
    <scope>NUCLEOTIDE SEQUENCE [LARGE SCALE GENOMIC DNA]</scope>
    <source>
        <tissue evidence="11">Leaf</tissue>
    </source>
</reference>
<keyword evidence="4" id="KW-0611">Plant defense</keyword>
<evidence type="ECO:0000259" key="9">
    <source>
        <dbReference type="Pfam" id="PF23559"/>
    </source>
</evidence>
<dbReference type="InterPro" id="IPR042197">
    <property type="entry name" value="Apaf_helical"/>
</dbReference>
<evidence type="ECO:0000259" key="8">
    <source>
        <dbReference type="Pfam" id="PF23247"/>
    </source>
</evidence>
<dbReference type="FunFam" id="3.40.50.300:FF:001091">
    <property type="entry name" value="Probable disease resistance protein At1g61300"/>
    <property type="match status" value="1"/>
</dbReference>
<dbReference type="Proteomes" id="UP001168098">
    <property type="component" value="Unassembled WGS sequence"/>
</dbReference>
<comment type="caution">
    <text evidence="11">The sequence shown here is derived from an EMBL/GenBank/DDBJ whole genome shotgun (WGS) entry which is preliminary data.</text>
</comment>
<dbReference type="InterPro" id="IPR056789">
    <property type="entry name" value="LRR_R13L1-DRL21"/>
</dbReference>
<dbReference type="PANTHER" id="PTHR36766">
    <property type="entry name" value="PLANT BROAD-SPECTRUM MILDEW RESISTANCE PROTEIN RPW8"/>
    <property type="match status" value="1"/>
</dbReference>
<feature type="domain" description="Disease resistance N-terminal" evidence="7">
    <location>
        <begin position="10"/>
        <end position="101"/>
    </location>
</feature>
<evidence type="ECO:0000256" key="4">
    <source>
        <dbReference type="ARBA" id="ARBA00022821"/>
    </source>
</evidence>
<evidence type="ECO:0000256" key="5">
    <source>
        <dbReference type="ARBA" id="ARBA00022840"/>
    </source>
</evidence>
<dbReference type="GO" id="GO:0006952">
    <property type="term" value="P:defense response"/>
    <property type="evidence" value="ECO:0007669"/>
    <property type="project" value="UniProtKB-KW"/>
</dbReference>
<dbReference type="InterPro" id="IPR027417">
    <property type="entry name" value="P-loop_NTPase"/>
</dbReference>
<dbReference type="InterPro" id="IPR003591">
    <property type="entry name" value="Leu-rich_rpt_typical-subtyp"/>
</dbReference>
<keyword evidence="3" id="KW-0547">Nucleotide-binding</keyword>
<keyword evidence="1" id="KW-0433">Leucine-rich repeat</keyword>
<dbReference type="PROSITE" id="PS51450">
    <property type="entry name" value="LRR"/>
    <property type="match status" value="1"/>
</dbReference>
<dbReference type="SUPFAM" id="SSF52540">
    <property type="entry name" value="P-loop containing nucleoside triphosphate hydrolases"/>
    <property type="match status" value="1"/>
</dbReference>
<dbReference type="Gene3D" id="3.80.10.10">
    <property type="entry name" value="Ribonuclease Inhibitor"/>
    <property type="match status" value="4"/>
</dbReference>
<dbReference type="InterPro" id="IPR032675">
    <property type="entry name" value="LRR_dom_sf"/>
</dbReference>
<name>A0AA39DFS0_VITRO</name>
<keyword evidence="12" id="KW-1185">Reference proteome</keyword>
<evidence type="ECO:0000256" key="1">
    <source>
        <dbReference type="ARBA" id="ARBA00022614"/>
    </source>
</evidence>
<protein>
    <recommendedName>
        <fullName evidence="13">Disease resistance RPP13-like protein 1</fullName>
    </recommendedName>
</protein>
<dbReference type="Gene3D" id="1.10.10.10">
    <property type="entry name" value="Winged helix-like DNA-binding domain superfamily/Winged helix DNA-binding domain"/>
    <property type="match status" value="1"/>
</dbReference>
<feature type="domain" description="Disease resistance protein At4g27190-like leucine-rich repeats" evidence="8">
    <location>
        <begin position="1302"/>
        <end position="1434"/>
    </location>
</feature>
<evidence type="ECO:0000256" key="3">
    <source>
        <dbReference type="ARBA" id="ARBA00022741"/>
    </source>
</evidence>
<dbReference type="Pfam" id="PF25019">
    <property type="entry name" value="LRR_R13L1-DRL21"/>
    <property type="match status" value="1"/>
</dbReference>
<accession>A0AA39DFS0</accession>
<dbReference type="Pfam" id="PF23247">
    <property type="entry name" value="LRR_RPS2"/>
    <property type="match status" value="1"/>
</dbReference>
<dbReference type="InterPro" id="IPR002182">
    <property type="entry name" value="NB-ARC"/>
</dbReference>
<dbReference type="FunFam" id="1.10.10.10:FF:000322">
    <property type="entry name" value="Probable disease resistance protein At1g63360"/>
    <property type="match status" value="1"/>
</dbReference>
<dbReference type="PANTHER" id="PTHR36766:SF51">
    <property type="entry name" value="DISEASE RESISTANCE RPP13-LIKE PROTEIN 1"/>
    <property type="match status" value="1"/>
</dbReference>
<proteinExistence type="predicted"/>
<dbReference type="EMBL" id="JARBHA010000014">
    <property type="protein sequence ID" value="KAJ9682391.1"/>
    <property type="molecule type" value="Genomic_DNA"/>
</dbReference>
<dbReference type="Gene3D" id="1.20.5.4130">
    <property type="match status" value="1"/>
</dbReference>
<dbReference type="Gene3D" id="3.40.50.300">
    <property type="entry name" value="P-loop containing nucleotide triphosphate hydrolases"/>
    <property type="match status" value="1"/>
</dbReference>
<evidence type="ECO:0000313" key="12">
    <source>
        <dbReference type="Proteomes" id="UP001168098"/>
    </source>
</evidence>
<evidence type="ECO:0000259" key="10">
    <source>
        <dbReference type="Pfam" id="PF25019"/>
    </source>
</evidence>
<dbReference type="GO" id="GO:0005524">
    <property type="term" value="F:ATP binding"/>
    <property type="evidence" value="ECO:0007669"/>
    <property type="project" value="UniProtKB-KW"/>
</dbReference>
<evidence type="ECO:0000256" key="2">
    <source>
        <dbReference type="ARBA" id="ARBA00022737"/>
    </source>
</evidence>
<dbReference type="GO" id="GO:0051707">
    <property type="term" value="P:response to other organism"/>
    <property type="evidence" value="ECO:0007669"/>
    <property type="project" value="UniProtKB-ARBA"/>
</dbReference>
<dbReference type="InterPro" id="IPR041118">
    <property type="entry name" value="Rx_N"/>
</dbReference>
<dbReference type="Gene3D" id="1.10.8.430">
    <property type="entry name" value="Helical domain of apoptotic protease-activating factors"/>
    <property type="match status" value="1"/>
</dbReference>